<keyword evidence="3" id="KW-1185">Reference proteome</keyword>
<comment type="caution">
    <text evidence="2">The sequence shown here is derived from an EMBL/GenBank/DDBJ whole genome shotgun (WGS) entry which is preliminary data.</text>
</comment>
<dbReference type="Proteomes" id="UP001596110">
    <property type="component" value="Unassembled WGS sequence"/>
</dbReference>
<evidence type="ECO:0000313" key="3">
    <source>
        <dbReference type="Proteomes" id="UP001596110"/>
    </source>
</evidence>
<evidence type="ECO:0000313" key="2">
    <source>
        <dbReference type="EMBL" id="MFC5630108.1"/>
    </source>
</evidence>
<evidence type="ECO:0000256" key="1">
    <source>
        <dbReference type="SAM" id="MobiDB-lite"/>
    </source>
</evidence>
<accession>A0ABW0UAD5</accession>
<gene>
    <name evidence="2" type="ORF">ACFPQ3_00440</name>
</gene>
<protein>
    <recommendedName>
        <fullName evidence="4">Phage protein</fullName>
    </recommendedName>
</protein>
<name>A0ABW0UAD5_9STRE</name>
<reference evidence="3" key="1">
    <citation type="journal article" date="2019" name="Int. J. Syst. Evol. Microbiol.">
        <title>The Global Catalogue of Microorganisms (GCM) 10K type strain sequencing project: providing services to taxonomists for standard genome sequencing and annotation.</title>
        <authorList>
            <consortium name="The Broad Institute Genomics Platform"/>
            <consortium name="The Broad Institute Genome Sequencing Center for Infectious Disease"/>
            <person name="Wu L."/>
            <person name="Ma J."/>
        </authorList>
    </citation>
    <scope>NUCLEOTIDE SEQUENCE [LARGE SCALE GENOMIC DNA]</scope>
    <source>
        <strain evidence="3">DT43</strain>
    </source>
</reference>
<organism evidence="2 3">
    <name type="scientific">Streptococcus caledonicus</name>
    <dbReference type="NCBI Taxonomy" id="2614158"/>
    <lineage>
        <taxon>Bacteria</taxon>
        <taxon>Bacillati</taxon>
        <taxon>Bacillota</taxon>
        <taxon>Bacilli</taxon>
        <taxon>Lactobacillales</taxon>
        <taxon>Streptococcaceae</taxon>
        <taxon>Streptococcus</taxon>
    </lineage>
</organism>
<feature type="region of interest" description="Disordered" evidence="1">
    <location>
        <begin position="124"/>
        <end position="144"/>
    </location>
</feature>
<evidence type="ECO:0008006" key="4">
    <source>
        <dbReference type="Google" id="ProtNLM"/>
    </source>
</evidence>
<proteinExistence type="predicted"/>
<sequence length="144" mass="16077">MEKKLIGLDLSHIAEGGLQEKLDNELEKVFDNILDLNTEAKAKRKITITLTMSSNEERTVVDTIMEVKSKLAPQNGVATTILIGRDFDTGQVHANELKSTVPGQMYWDENGEILTDIGQPVEEVEKQQPTKPDIIDFNKKKVGN</sequence>
<dbReference type="EMBL" id="JBHSOJ010000003">
    <property type="protein sequence ID" value="MFC5630108.1"/>
    <property type="molecule type" value="Genomic_DNA"/>
</dbReference>
<dbReference type="RefSeq" id="WP_156806723.1">
    <property type="nucleotide sequence ID" value="NZ_JBHSOJ010000003.1"/>
</dbReference>